<evidence type="ECO:0000313" key="2">
    <source>
        <dbReference type="EMBL" id="EAY19610.1"/>
    </source>
</evidence>
<dbReference type="AlphaFoldDB" id="A2DJ35"/>
<organism evidence="2 3">
    <name type="scientific">Trichomonas vaginalis (strain ATCC PRA-98 / G3)</name>
    <dbReference type="NCBI Taxonomy" id="412133"/>
    <lineage>
        <taxon>Eukaryota</taxon>
        <taxon>Metamonada</taxon>
        <taxon>Parabasalia</taxon>
        <taxon>Trichomonadida</taxon>
        <taxon>Trichomonadidae</taxon>
        <taxon>Trichomonas</taxon>
    </lineage>
</organism>
<reference evidence="2" key="1">
    <citation type="submission" date="2006-10" db="EMBL/GenBank/DDBJ databases">
        <authorList>
            <person name="Amadeo P."/>
            <person name="Zhao Q."/>
            <person name="Wortman J."/>
            <person name="Fraser-Liggett C."/>
            <person name="Carlton J."/>
        </authorList>
    </citation>
    <scope>NUCLEOTIDE SEQUENCE</scope>
    <source>
        <strain evidence="2">G3</strain>
    </source>
</reference>
<feature type="compositionally biased region" description="Acidic residues" evidence="1">
    <location>
        <begin position="1"/>
        <end position="11"/>
    </location>
</feature>
<dbReference type="EMBL" id="DS113206">
    <property type="protein sequence ID" value="EAY19610.1"/>
    <property type="molecule type" value="Genomic_DNA"/>
</dbReference>
<evidence type="ECO:0000313" key="3">
    <source>
        <dbReference type="Proteomes" id="UP000001542"/>
    </source>
</evidence>
<feature type="region of interest" description="Disordered" evidence="1">
    <location>
        <begin position="410"/>
        <end position="433"/>
    </location>
</feature>
<dbReference type="KEGG" id="tva:5465138"/>
<accession>A2DJ35</accession>
<dbReference type="InParanoid" id="A2DJ35"/>
<proteinExistence type="predicted"/>
<dbReference type="Proteomes" id="UP000001542">
    <property type="component" value="Unassembled WGS sequence"/>
</dbReference>
<feature type="region of interest" description="Disordered" evidence="1">
    <location>
        <begin position="138"/>
        <end position="160"/>
    </location>
</feature>
<protein>
    <submittedName>
        <fullName evidence="2">Uncharacterized protein</fullName>
    </submittedName>
</protein>
<dbReference type="OrthoDB" id="10579096at2759"/>
<keyword evidence="3" id="KW-1185">Reference proteome</keyword>
<sequence>MEEESAAEEVMEPTKLETDPPSDTPGDNIENLVPKVPPNEILKELNLPTIAFLVGIDGIEVKDKGIVPVEQNLEMFTLTQLYSLRSELIQLKAFVDRSSSNIQNTYTTHLHKIRHNLRKPSFQHDQVIIHSKESNISRNLVETEEEEQNENEKEENSEIEQPRAITADTIWETTELFFKPVKDINYFDKYLQKTKPQIDPSKFKEPIGDHYSEVFSSFTGSKSNRLQSQIFIPKPAFVFDEDGTETNYLHSRLFSSFISLYHKHKRIQDNSTSNFSDSEESFETWCNSDHPTSKLRRELSDSIELVRTHVIPSSERIGLTKYGSLDYDTKLKVELLSLGLHPNHRPSEMSNQVSRLLTSEIQSQKKVYSESNRYRKMMEEYVHSGQEIFQIISKRAKNWNSALEIYLKQEEQRKNELKEEDKSEEDENEQTKT</sequence>
<dbReference type="RefSeq" id="XP_001580596.1">
    <property type="nucleotide sequence ID" value="XM_001580546.1"/>
</dbReference>
<feature type="compositionally biased region" description="Basic and acidic residues" evidence="1">
    <location>
        <begin position="410"/>
        <end position="421"/>
    </location>
</feature>
<feature type="compositionally biased region" description="Acidic residues" evidence="1">
    <location>
        <begin position="422"/>
        <end position="433"/>
    </location>
</feature>
<reference evidence="2" key="2">
    <citation type="journal article" date="2007" name="Science">
        <title>Draft genome sequence of the sexually transmitted pathogen Trichomonas vaginalis.</title>
        <authorList>
            <person name="Carlton J.M."/>
            <person name="Hirt R.P."/>
            <person name="Silva J.C."/>
            <person name="Delcher A.L."/>
            <person name="Schatz M."/>
            <person name="Zhao Q."/>
            <person name="Wortman J.R."/>
            <person name="Bidwell S.L."/>
            <person name="Alsmark U.C.M."/>
            <person name="Besteiro S."/>
            <person name="Sicheritz-Ponten T."/>
            <person name="Noel C.J."/>
            <person name="Dacks J.B."/>
            <person name="Foster P.G."/>
            <person name="Simillion C."/>
            <person name="Van de Peer Y."/>
            <person name="Miranda-Saavedra D."/>
            <person name="Barton G.J."/>
            <person name="Westrop G.D."/>
            <person name="Mueller S."/>
            <person name="Dessi D."/>
            <person name="Fiori P.L."/>
            <person name="Ren Q."/>
            <person name="Paulsen I."/>
            <person name="Zhang H."/>
            <person name="Bastida-Corcuera F.D."/>
            <person name="Simoes-Barbosa A."/>
            <person name="Brown M.T."/>
            <person name="Hayes R.D."/>
            <person name="Mukherjee M."/>
            <person name="Okumura C.Y."/>
            <person name="Schneider R."/>
            <person name="Smith A.J."/>
            <person name="Vanacova S."/>
            <person name="Villalvazo M."/>
            <person name="Haas B.J."/>
            <person name="Pertea M."/>
            <person name="Feldblyum T.V."/>
            <person name="Utterback T.R."/>
            <person name="Shu C.L."/>
            <person name="Osoegawa K."/>
            <person name="de Jong P.J."/>
            <person name="Hrdy I."/>
            <person name="Horvathova L."/>
            <person name="Zubacova Z."/>
            <person name="Dolezal P."/>
            <person name="Malik S.B."/>
            <person name="Logsdon J.M. Jr."/>
            <person name="Henze K."/>
            <person name="Gupta A."/>
            <person name="Wang C.C."/>
            <person name="Dunne R.L."/>
            <person name="Upcroft J.A."/>
            <person name="Upcroft P."/>
            <person name="White O."/>
            <person name="Salzberg S.L."/>
            <person name="Tang P."/>
            <person name="Chiu C.-H."/>
            <person name="Lee Y.-S."/>
            <person name="Embley T.M."/>
            <person name="Coombs G.H."/>
            <person name="Mottram J.C."/>
            <person name="Tachezy J."/>
            <person name="Fraser-Liggett C.M."/>
            <person name="Johnson P.J."/>
        </authorList>
    </citation>
    <scope>NUCLEOTIDE SEQUENCE [LARGE SCALE GENOMIC DNA]</scope>
    <source>
        <strain evidence="2">G3</strain>
    </source>
</reference>
<feature type="region of interest" description="Disordered" evidence="1">
    <location>
        <begin position="1"/>
        <end position="28"/>
    </location>
</feature>
<name>A2DJ35_TRIV3</name>
<gene>
    <name evidence="2" type="ORF">TVAG_228730</name>
</gene>
<evidence type="ECO:0000256" key="1">
    <source>
        <dbReference type="SAM" id="MobiDB-lite"/>
    </source>
</evidence>
<dbReference type="VEuPathDB" id="TrichDB:TVAGG3_0470860"/>
<dbReference type="SMR" id="A2DJ35"/>
<dbReference type="VEuPathDB" id="TrichDB:TVAG_228730"/>